<dbReference type="OrthoDB" id="5422561at2"/>
<evidence type="ECO:0000313" key="3">
    <source>
        <dbReference type="Proteomes" id="UP000006242"/>
    </source>
</evidence>
<protein>
    <recommendedName>
        <fullName evidence="4">ParD-like antitoxin of type II toxin-antitoxin system</fullName>
    </recommendedName>
</protein>
<dbReference type="InterPro" id="IPR021831">
    <property type="entry name" value="ParD-like"/>
</dbReference>
<name>U2FTY8_9GAMM</name>
<feature type="region of interest" description="Disordered" evidence="1">
    <location>
        <begin position="1"/>
        <end position="23"/>
    </location>
</feature>
<reference evidence="2 3" key="1">
    <citation type="journal article" date="2011" name="J. Bacteriol.">
        <title>Genome sequence of Salinisphaera shabanensis, a gammaproteobacterium from the harsh, variable environment of the brine-seawater interface of the Shaban Deep in the Red Sea.</title>
        <authorList>
            <person name="Antunes A."/>
            <person name="Alam I."/>
            <person name="Bajic V.B."/>
            <person name="Stingl U."/>
        </authorList>
    </citation>
    <scope>NUCLEOTIDE SEQUENCE [LARGE SCALE GENOMIC DNA]</scope>
    <source>
        <strain evidence="2 3">E1L3A</strain>
    </source>
</reference>
<comment type="caution">
    <text evidence="2">The sequence shown here is derived from an EMBL/GenBank/DDBJ whole genome shotgun (WGS) entry which is preliminary data.</text>
</comment>
<evidence type="ECO:0000313" key="2">
    <source>
        <dbReference type="EMBL" id="ERJ19429.1"/>
    </source>
</evidence>
<keyword evidence="3" id="KW-1185">Reference proteome</keyword>
<dbReference type="Proteomes" id="UP000006242">
    <property type="component" value="Unassembled WGS sequence"/>
</dbReference>
<dbReference type="STRING" id="1033802.SSPSH_001497"/>
<dbReference type="EMBL" id="AFNV02000009">
    <property type="protein sequence ID" value="ERJ19429.1"/>
    <property type="molecule type" value="Genomic_DNA"/>
</dbReference>
<dbReference type="RefSeq" id="WP_006915582.1">
    <property type="nucleotide sequence ID" value="NZ_AFNV02000009.1"/>
</dbReference>
<evidence type="ECO:0008006" key="4">
    <source>
        <dbReference type="Google" id="ProtNLM"/>
    </source>
</evidence>
<dbReference type="eggNOG" id="ENOG5032WTJ">
    <property type="taxonomic scope" value="Bacteria"/>
</dbReference>
<feature type="compositionally biased region" description="Polar residues" evidence="1">
    <location>
        <begin position="1"/>
        <end position="17"/>
    </location>
</feature>
<dbReference type="AlphaFoldDB" id="U2FTY8"/>
<evidence type="ECO:0000256" key="1">
    <source>
        <dbReference type="SAM" id="MobiDB-lite"/>
    </source>
</evidence>
<reference evidence="2 3" key="2">
    <citation type="journal article" date="2013" name="PLoS ONE">
        <title>INDIGO - INtegrated Data Warehouse of MIcrobial GenOmes with Examples from the Red Sea Extremophiles.</title>
        <authorList>
            <person name="Alam I."/>
            <person name="Antunes A."/>
            <person name="Kamau A.A."/>
            <person name="Ba Alawi W."/>
            <person name="Kalkatawi M."/>
            <person name="Stingl U."/>
            <person name="Bajic V.B."/>
        </authorList>
    </citation>
    <scope>NUCLEOTIDE SEQUENCE [LARGE SCALE GENOMIC DNA]</scope>
    <source>
        <strain evidence="2 3">E1L3A</strain>
    </source>
</reference>
<dbReference type="Pfam" id="PF11903">
    <property type="entry name" value="ParD_like"/>
    <property type="match status" value="1"/>
</dbReference>
<sequence length="111" mass="12627">MSATSIRVSEELSNASKAESRLMHRSQAGQIEYWARIGRAIEQSGQFDYQHIARALKAEIPVDDLSAYEKPVFDAMHDEAMRDANTDEVRTHERRMNVFRDNGVDVDTLGD</sequence>
<organism evidence="2 3">
    <name type="scientific">Salinisphaera shabanensis E1L3A</name>
    <dbReference type="NCBI Taxonomy" id="1033802"/>
    <lineage>
        <taxon>Bacteria</taxon>
        <taxon>Pseudomonadati</taxon>
        <taxon>Pseudomonadota</taxon>
        <taxon>Gammaproteobacteria</taxon>
        <taxon>Salinisphaerales</taxon>
        <taxon>Salinisphaeraceae</taxon>
        <taxon>Salinisphaera</taxon>
    </lineage>
</organism>
<proteinExistence type="predicted"/>
<gene>
    <name evidence="2" type="ORF">SSPSH_001497</name>
</gene>
<accession>U2FTY8</accession>